<evidence type="ECO:0000313" key="8">
    <source>
        <dbReference type="Proteomes" id="UP001202887"/>
    </source>
</evidence>
<dbReference type="EMBL" id="JAIBCX010000019">
    <property type="protein sequence ID" value="MCJ8354106.1"/>
    <property type="molecule type" value="Genomic_DNA"/>
</dbReference>
<feature type="transmembrane region" description="Helical" evidence="2">
    <location>
        <begin position="191"/>
        <end position="212"/>
    </location>
</feature>
<gene>
    <name evidence="5" type="ORF">GHA01_06220</name>
    <name evidence="6" type="ORF">K1W68_08910</name>
</gene>
<dbReference type="Proteomes" id="UP000319478">
    <property type="component" value="Unassembled WGS sequence"/>
</dbReference>
<keyword evidence="2" id="KW-0812">Transmembrane</keyword>
<evidence type="ECO:0000313" key="6">
    <source>
        <dbReference type="EMBL" id="MCJ8354106.1"/>
    </source>
</evidence>
<evidence type="ECO:0000256" key="2">
    <source>
        <dbReference type="SAM" id="Phobius"/>
    </source>
</evidence>
<keyword evidence="2" id="KW-1133">Transmembrane helix</keyword>
<dbReference type="EMBL" id="BJNN01000043">
    <property type="protein sequence ID" value="GEC62773.1"/>
    <property type="molecule type" value="Genomic_DNA"/>
</dbReference>
<keyword evidence="6" id="KW-0255">Endonuclease</keyword>
<proteinExistence type="predicted"/>
<dbReference type="GO" id="GO:0009307">
    <property type="term" value="P:DNA restriction-modification system"/>
    <property type="evidence" value="ECO:0007669"/>
    <property type="project" value="InterPro"/>
</dbReference>
<accession>A0AAW5EQL2</accession>
<keyword evidence="2" id="KW-0472">Membrane</keyword>
<evidence type="ECO:0000259" key="4">
    <source>
        <dbReference type="Pfam" id="PF04471"/>
    </source>
</evidence>
<dbReference type="RefSeq" id="WP_003621275.1">
    <property type="nucleotide sequence ID" value="NZ_BJNN01000043.1"/>
</dbReference>
<keyword evidence="6" id="KW-0378">Hydrolase</keyword>
<keyword evidence="6" id="KW-0540">Nuclease</keyword>
<evidence type="ECO:0000313" key="7">
    <source>
        <dbReference type="Proteomes" id="UP000319478"/>
    </source>
</evidence>
<reference evidence="5 7" key="1">
    <citation type="submission" date="2019-06" db="EMBL/GenBank/DDBJ databases">
        <title>Whole genome shotgun sequence of Komagataeibacter hansenii NBRC 14820.</title>
        <authorList>
            <person name="Hosoyama A."/>
            <person name="Uohara A."/>
            <person name="Ohji S."/>
            <person name="Ichikawa N."/>
        </authorList>
    </citation>
    <scope>NUCLEOTIDE SEQUENCE [LARGE SCALE GENOMIC DNA]</scope>
    <source>
        <strain evidence="5 7">NBRC 14820</strain>
    </source>
</reference>
<feature type="domain" description="Restriction endonuclease type IV Mrr" evidence="4">
    <location>
        <begin position="322"/>
        <end position="426"/>
    </location>
</feature>
<comment type="caution">
    <text evidence="6">The sequence shown here is derived from an EMBL/GenBank/DDBJ whole genome shotgun (WGS) entry which is preliminary data.</text>
</comment>
<dbReference type="Pfam" id="PF04471">
    <property type="entry name" value="Mrr_cat"/>
    <property type="match status" value="1"/>
</dbReference>
<feature type="chain" id="PRO_5043419819" evidence="3">
    <location>
        <begin position="34"/>
        <end position="437"/>
    </location>
</feature>
<feature type="compositionally biased region" description="Polar residues" evidence="1">
    <location>
        <begin position="150"/>
        <end position="163"/>
    </location>
</feature>
<feature type="signal peptide" evidence="3">
    <location>
        <begin position="1"/>
        <end position="33"/>
    </location>
</feature>
<dbReference type="Proteomes" id="UP001202887">
    <property type="component" value="Unassembled WGS sequence"/>
</dbReference>
<organism evidence="6 8">
    <name type="scientific">Novacetimonas hansenii</name>
    <name type="common">Komagataeibacter hansenii</name>
    <dbReference type="NCBI Taxonomy" id="436"/>
    <lineage>
        <taxon>Bacteria</taxon>
        <taxon>Pseudomonadati</taxon>
        <taxon>Pseudomonadota</taxon>
        <taxon>Alphaproteobacteria</taxon>
        <taxon>Acetobacterales</taxon>
        <taxon>Acetobacteraceae</taxon>
        <taxon>Novacetimonas</taxon>
    </lineage>
</organism>
<evidence type="ECO:0000256" key="1">
    <source>
        <dbReference type="SAM" id="MobiDB-lite"/>
    </source>
</evidence>
<dbReference type="AlphaFoldDB" id="A0AAW5EQL2"/>
<protein>
    <submittedName>
        <fullName evidence="6">Restriction endonuclease</fullName>
    </submittedName>
</protein>
<keyword evidence="3" id="KW-0732">Signal</keyword>
<dbReference type="SUPFAM" id="SSF52980">
    <property type="entry name" value="Restriction endonuclease-like"/>
    <property type="match status" value="1"/>
</dbReference>
<reference evidence="6" key="2">
    <citation type="journal article" date="2021" name="Polymers (Basel)">
        <title>Highly Stretchable Bacterial Cellulose Produced by Komagataeibacter hansenii SI1.</title>
        <authorList>
            <person name="Cielecka I."/>
            <person name="Ryngajllo M."/>
            <person name="Maniukiewicz W."/>
            <person name="Bielecki S."/>
        </authorList>
    </citation>
    <scope>NUCLEOTIDE SEQUENCE</scope>
    <source>
        <strain evidence="6">SI1</strain>
    </source>
</reference>
<keyword evidence="7" id="KW-1185">Reference proteome</keyword>
<dbReference type="GO" id="GO:0003677">
    <property type="term" value="F:DNA binding"/>
    <property type="evidence" value="ECO:0007669"/>
    <property type="project" value="InterPro"/>
</dbReference>
<sequence length="437" mass="47553">MLATVPCGGRGNTEKNMRIWAYACLLLCLPVHAQAGSAYKVKHQTVACGDDAALKALNDRTNPRAADPAWRHAMMAQGQCYTITPDMRWEKIANRNGLPLLRHNPPVAGMPPLYFMSSDIADLTAPAITSGRATDAPATTPSPTPPANGTDPQDASTQAQAPSPSEPVIIARTDPPAPTDLFSITGGFQKLGSMLLSALLALGAGWLLWVLYRVIMAFMGRRGALRQATTLVDRNAGLLIQRRLHAHEGQAAHGHAPAQQWQREVTRFCRTTLLPALAGDGRERYWCDIERKVHAHIDAVSTRARPRPDLRLVTPPPYRADMTCTQYVAYCMGLLEKAGWDTRMSGNAGQAATVIVATKDGLSMVVQCWTERRPVEEETVRQCIAARSGLSARIAVVVSSAPYTQQALQMGKSSRVFVLHHEELQKFASQVEAPQVA</sequence>
<dbReference type="InterPro" id="IPR011335">
    <property type="entry name" value="Restrct_endonuc-II-like"/>
</dbReference>
<evidence type="ECO:0000256" key="3">
    <source>
        <dbReference type="SAM" id="SignalP"/>
    </source>
</evidence>
<dbReference type="InterPro" id="IPR007560">
    <property type="entry name" value="Restrct_endonuc_IV_Mrr"/>
</dbReference>
<reference evidence="6" key="3">
    <citation type="submission" date="2022-03" db="EMBL/GenBank/DDBJ databases">
        <authorList>
            <person name="Ryngajllo M."/>
            <person name="Jacek P."/>
            <person name="Kubiak K."/>
        </authorList>
    </citation>
    <scope>NUCLEOTIDE SEQUENCE</scope>
    <source>
        <strain evidence="6">SI1</strain>
    </source>
</reference>
<name>A0AAW5EQL2_NOVHA</name>
<evidence type="ECO:0000313" key="5">
    <source>
        <dbReference type="EMBL" id="GEC62773.1"/>
    </source>
</evidence>
<feature type="region of interest" description="Disordered" evidence="1">
    <location>
        <begin position="131"/>
        <end position="172"/>
    </location>
</feature>
<dbReference type="GO" id="GO:0004519">
    <property type="term" value="F:endonuclease activity"/>
    <property type="evidence" value="ECO:0007669"/>
    <property type="project" value="UniProtKB-KW"/>
</dbReference>